<dbReference type="KEGG" id="vg:10973770"/>
<evidence type="ECO:0000313" key="2">
    <source>
        <dbReference type="Proteomes" id="UP000203266"/>
    </source>
</evidence>
<keyword evidence="2" id="KW-1185">Reference proteome</keyword>
<dbReference type="RefSeq" id="YP_001649068.1">
    <property type="nucleotide sequence ID" value="NC_010240.1"/>
</dbReference>
<reference evidence="1 2" key="1">
    <citation type="journal article" date="2008" name="Virus Genes">
        <title>Genomic sequence analysis of a granulovirus isolated from the Old World bollworm, Helicoverpa armigera.</title>
        <authorList>
            <person name="Harrison R.L."/>
            <person name="Popham H.J."/>
        </authorList>
    </citation>
    <scope>NUCLEOTIDE SEQUENCE [LARGE SCALE GENOMIC DNA]</scope>
</reference>
<accession>A9YMS8</accession>
<evidence type="ECO:0000313" key="1">
    <source>
        <dbReference type="EMBL" id="ABY47777.1"/>
    </source>
</evidence>
<dbReference type="Proteomes" id="UP000203266">
    <property type="component" value="Segment"/>
</dbReference>
<dbReference type="GeneID" id="10973770"/>
<sequence length="99" mass="11741">MSKIIKLYNMSHKLYPLWLTKDLIIYMGGNKLGAKIDWQRSTRRCLYVKSIVDAHKIIDYNITYPDGFLAVFKTEEMMEEIMQNDVVDEDDELTWDSEN</sequence>
<proteinExistence type="predicted"/>
<name>A9YMS8_9BBAC</name>
<organism evidence="1 2">
    <name type="scientific">Helicoverpa armigera granulovirus</name>
    <dbReference type="NCBI Taxonomy" id="489830"/>
    <lineage>
        <taxon>Viruses</taxon>
        <taxon>Viruses incertae sedis</taxon>
        <taxon>Naldaviricetes</taxon>
        <taxon>Lefavirales</taxon>
        <taxon>Baculoviridae</taxon>
        <taxon>Betabaculovirus</taxon>
        <taxon>Betabaculovirus helarmigerae</taxon>
    </lineage>
</organism>
<dbReference type="OrthoDB" id="22297at10239"/>
<protein>
    <submittedName>
        <fullName evidence="1">Late expression factor-6</fullName>
    </submittedName>
</protein>
<dbReference type="EMBL" id="EU255577">
    <property type="protein sequence ID" value="ABY47777.1"/>
    <property type="molecule type" value="Genomic_DNA"/>
</dbReference>